<dbReference type="InterPro" id="IPR006612">
    <property type="entry name" value="THAP_Znf"/>
</dbReference>
<dbReference type="EMBL" id="WJQU01000001">
    <property type="protein sequence ID" value="KAJ6648098.1"/>
    <property type="molecule type" value="Genomic_DNA"/>
</dbReference>
<dbReference type="SMART" id="SM00980">
    <property type="entry name" value="THAP"/>
    <property type="match status" value="1"/>
</dbReference>
<evidence type="ECO:0000259" key="6">
    <source>
        <dbReference type="PROSITE" id="PS50950"/>
    </source>
</evidence>
<dbReference type="GO" id="GO:0008270">
    <property type="term" value="F:zinc ion binding"/>
    <property type="evidence" value="ECO:0007669"/>
    <property type="project" value="UniProtKB-KW"/>
</dbReference>
<evidence type="ECO:0000256" key="1">
    <source>
        <dbReference type="ARBA" id="ARBA00022723"/>
    </source>
</evidence>
<dbReference type="PANTHER" id="PTHR46927:SF3">
    <property type="entry name" value="THAP-TYPE DOMAIN-CONTAINING PROTEIN"/>
    <property type="match status" value="1"/>
</dbReference>
<keyword evidence="3" id="KW-0862">Zinc</keyword>
<accession>A0A9Q0S8M8</accession>
<evidence type="ECO:0000256" key="2">
    <source>
        <dbReference type="ARBA" id="ARBA00022771"/>
    </source>
</evidence>
<feature type="non-terminal residue" evidence="7">
    <location>
        <position position="210"/>
    </location>
</feature>
<organism evidence="7 8">
    <name type="scientific">Pseudolycoriella hygida</name>
    <dbReference type="NCBI Taxonomy" id="35572"/>
    <lineage>
        <taxon>Eukaryota</taxon>
        <taxon>Metazoa</taxon>
        <taxon>Ecdysozoa</taxon>
        <taxon>Arthropoda</taxon>
        <taxon>Hexapoda</taxon>
        <taxon>Insecta</taxon>
        <taxon>Pterygota</taxon>
        <taxon>Neoptera</taxon>
        <taxon>Endopterygota</taxon>
        <taxon>Diptera</taxon>
        <taxon>Nematocera</taxon>
        <taxon>Sciaroidea</taxon>
        <taxon>Sciaridae</taxon>
        <taxon>Pseudolycoriella</taxon>
    </lineage>
</organism>
<reference evidence="7" key="1">
    <citation type="submission" date="2022-07" db="EMBL/GenBank/DDBJ databases">
        <authorList>
            <person name="Trinca V."/>
            <person name="Uliana J.V.C."/>
            <person name="Torres T.T."/>
            <person name="Ward R.J."/>
            <person name="Monesi N."/>
        </authorList>
    </citation>
    <scope>NUCLEOTIDE SEQUENCE</scope>
    <source>
        <strain evidence="7">HSMRA1968</strain>
        <tissue evidence="7">Whole embryos</tissue>
    </source>
</reference>
<evidence type="ECO:0000313" key="8">
    <source>
        <dbReference type="Proteomes" id="UP001151699"/>
    </source>
</evidence>
<dbReference type="AlphaFoldDB" id="A0A9Q0S8M8"/>
<proteinExistence type="predicted"/>
<protein>
    <recommendedName>
        <fullName evidence="6">THAP-type domain-containing protein</fullName>
    </recommendedName>
</protein>
<gene>
    <name evidence="7" type="ORF">Bhyg_03323</name>
</gene>
<feature type="domain" description="THAP-type" evidence="6">
    <location>
        <begin position="18"/>
        <end position="103"/>
    </location>
</feature>
<evidence type="ECO:0000256" key="5">
    <source>
        <dbReference type="PROSITE-ProRule" id="PRU00309"/>
    </source>
</evidence>
<keyword evidence="1" id="KW-0479">Metal-binding</keyword>
<sequence length="210" mass="23851">FTDIKTKFVEVSVFISQMGRKCCVPSCVTNVTFKTAGSCFRFPSNAQRKEIWLRAIPRDDPFNTDYTGVCIQHFDSKFIATHTTEGLPLAAPWLTKDAIPSVFEYTADGVPDMFYYDPDTVRKNDGWLTTASEDHLTFYKLKLKPGNNLIVDMSVDLDCDLNIKSFSQGELIDMKFYGDILTRHRHLTLFSQLNVILVKCNSELPTAKPD</sequence>
<keyword evidence="2 5" id="KW-0863">Zinc-finger</keyword>
<keyword evidence="8" id="KW-1185">Reference proteome</keyword>
<evidence type="ECO:0000313" key="7">
    <source>
        <dbReference type="EMBL" id="KAJ6648098.1"/>
    </source>
</evidence>
<dbReference type="InterPro" id="IPR052224">
    <property type="entry name" value="THAP_domain_protein"/>
</dbReference>
<dbReference type="Proteomes" id="UP001151699">
    <property type="component" value="Chromosome A"/>
</dbReference>
<dbReference type="PANTHER" id="PTHR46927">
    <property type="entry name" value="AGAP005574-PA"/>
    <property type="match status" value="1"/>
</dbReference>
<evidence type="ECO:0000256" key="3">
    <source>
        <dbReference type="ARBA" id="ARBA00022833"/>
    </source>
</evidence>
<dbReference type="Pfam" id="PF05485">
    <property type="entry name" value="THAP"/>
    <property type="match status" value="1"/>
</dbReference>
<dbReference type="SUPFAM" id="SSF57716">
    <property type="entry name" value="Glucocorticoid receptor-like (DNA-binding domain)"/>
    <property type="match status" value="1"/>
</dbReference>
<comment type="caution">
    <text evidence="7">The sequence shown here is derived from an EMBL/GenBank/DDBJ whole genome shotgun (WGS) entry which is preliminary data.</text>
</comment>
<dbReference type="PROSITE" id="PS50950">
    <property type="entry name" value="ZF_THAP"/>
    <property type="match status" value="1"/>
</dbReference>
<keyword evidence="4 5" id="KW-0238">DNA-binding</keyword>
<name>A0A9Q0S8M8_9DIPT</name>
<dbReference type="OrthoDB" id="4327074at2759"/>
<evidence type="ECO:0000256" key="4">
    <source>
        <dbReference type="ARBA" id="ARBA00023125"/>
    </source>
</evidence>
<dbReference type="GO" id="GO:0003677">
    <property type="term" value="F:DNA binding"/>
    <property type="evidence" value="ECO:0007669"/>
    <property type="project" value="UniProtKB-UniRule"/>
</dbReference>